<keyword evidence="5 8" id="KW-1133">Transmembrane helix</keyword>
<dbReference type="InterPro" id="IPR017825">
    <property type="entry name" value="Lycopene_cyclase_dom"/>
</dbReference>
<keyword evidence="3 8" id="KW-0812">Transmembrane</keyword>
<evidence type="ECO:0000313" key="10">
    <source>
        <dbReference type="Proteomes" id="UP000070134"/>
    </source>
</evidence>
<dbReference type="GO" id="GO:0016117">
    <property type="term" value="P:carotenoid biosynthetic process"/>
    <property type="evidence" value="ECO:0007669"/>
    <property type="project" value="UniProtKB-KW"/>
</dbReference>
<dbReference type="AlphaFoldDB" id="A0A126ZZM9"/>
<comment type="pathway">
    <text evidence="2">Carotenoid biosynthesis.</text>
</comment>
<accession>A0A126ZZM9</accession>
<comment type="subcellular location">
    <subcellularLocation>
        <location evidence="1">Membrane</location>
        <topology evidence="1">Multi-pass membrane protein</topology>
    </subcellularLocation>
</comment>
<evidence type="ECO:0000256" key="5">
    <source>
        <dbReference type="ARBA" id="ARBA00022989"/>
    </source>
</evidence>
<dbReference type="KEGG" id="satk:SA2016_0117"/>
<sequence length="111" mass="11692">MAYLIALLVSAAGVATLDARFRLAFWRAPRAAALTVAAGTVFFLAWDAAGIAAGIFLHLGSPLATGIMLAPQLPLEEPVFLAFFCYTALALYAGAERALAARSGRRRGVRP</sequence>
<dbReference type="Proteomes" id="UP000070134">
    <property type="component" value="Chromosome"/>
</dbReference>
<keyword evidence="6 8" id="KW-0472">Membrane</keyword>
<dbReference type="GO" id="GO:0016020">
    <property type="term" value="C:membrane"/>
    <property type="evidence" value="ECO:0007669"/>
    <property type="project" value="UniProtKB-SubCell"/>
</dbReference>
<dbReference type="STRING" id="37927.SA2016_0117"/>
<proteinExistence type="predicted"/>
<organism evidence="9 10">
    <name type="scientific">Sinomonas atrocyanea</name>
    <dbReference type="NCBI Taxonomy" id="37927"/>
    <lineage>
        <taxon>Bacteria</taxon>
        <taxon>Bacillati</taxon>
        <taxon>Actinomycetota</taxon>
        <taxon>Actinomycetes</taxon>
        <taxon>Micrococcales</taxon>
        <taxon>Micrococcaceae</taxon>
        <taxon>Sinomonas</taxon>
    </lineage>
</organism>
<dbReference type="GO" id="GO:0045436">
    <property type="term" value="F:lycopene beta cyclase activity"/>
    <property type="evidence" value="ECO:0007669"/>
    <property type="project" value="UniProtKB-ARBA"/>
</dbReference>
<keyword evidence="7" id="KW-0413">Isomerase</keyword>
<evidence type="ECO:0000256" key="6">
    <source>
        <dbReference type="ARBA" id="ARBA00023136"/>
    </source>
</evidence>
<evidence type="ECO:0000313" key="9">
    <source>
        <dbReference type="EMBL" id="AMM30822.1"/>
    </source>
</evidence>
<keyword evidence="10" id="KW-1185">Reference proteome</keyword>
<evidence type="ECO:0000256" key="4">
    <source>
        <dbReference type="ARBA" id="ARBA00022746"/>
    </source>
</evidence>
<dbReference type="OrthoDB" id="4774157at2"/>
<evidence type="ECO:0000256" key="3">
    <source>
        <dbReference type="ARBA" id="ARBA00022692"/>
    </source>
</evidence>
<name>A0A126ZZM9_9MICC</name>
<reference evidence="9 10" key="1">
    <citation type="submission" date="2016-02" db="EMBL/GenBank/DDBJ databases">
        <title>Complete genome of Sinomonas atrocyanea KCTC 3377.</title>
        <authorList>
            <person name="Kim K.M."/>
        </authorList>
    </citation>
    <scope>NUCLEOTIDE SEQUENCE [LARGE SCALE GENOMIC DNA]</scope>
    <source>
        <strain evidence="9 10">KCTC 3377</strain>
    </source>
</reference>
<feature type="transmembrane region" description="Helical" evidence="8">
    <location>
        <begin position="29"/>
        <end position="46"/>
    </location>
</feature>
<dbReference type="RefSeq" id="WP_066494260.1">
    <property type="nucleotide sequence ID" value="NZ_BJMO01000034.1"/>
</dbReference>
<evidence type="ECO:0000256" key="1">
    <source>
        <dbReference type="ARBA" id="ARBA00004141"/>
    </source>
</evidence>
<gene>
    <name evidence="9" type="ORF">SA2016_0117</name>
</gene>
<keyword evidence="4" id="KW-0125">Carotenoid biosynthesis</keyword>
<evidence type="ECO:0000256" key="2">
    <source>
        <dbReference type="ARBA" id="ARBA00004829"/>
    </source>
</evidence>
<evidence type="ECO:0000256" key="8">
    <source>
        <dbReference type="SAM" id="Phobius"/>
    </source>
</evidence>
<protein>
    <submittedName>
        <fullName evidence="9">Lycopene cyclase</fullName>
    </submittedName>
</protein>
<evidence type="ECO:0000256" key="7">
    <source>
        <dbReference type="ARBA" id="ARBA00023235"/>
    </source>
</evidence>
<dbReference type="EMBL" id="CP014518">
    <property type="protein sequence ID" value="AMM30822.1"/>
    <property type="molecule type" value="Genomic_DNA"/>
</dbReference>
<dbReference type="GO" id="GO:0016872">
    <property type="term" value="F:intramolecular lyase activity"/>
    <property type="evidence" value="ECO:0007669"/>
    <property type="project" value="InterPro"/>
</dbReference>
<dbReference type="NCBIfam" id="TIGR03462">
    <property type="entry name" value="CarR_dom_SF"/>
    <property type="match status" value="1"/>
</dbReference>
<feature type="transmembrane region" description="Helical" evidence="8">
    <location>
        <begin position="79"/>
        <end position="100"/>
    </location>
</feature>